<evidence type="ECO:0000256" key="6">
    <source>
        <dbReference type="ARBA" id="ARBA00022729"/>
    </source>
</evidence>
<dbReference type="PANTHER" id="PTHR13062:SF12">
    <property type="entry name" value="ALPHA-2-MACROGLOBULIN DOMAIN-CONTAINING PROTEIN"/>
    <property type="match status" value="1"/>
</dbReference>
<evidence type="ECO:0000256" key="7">
    <source>
        <dbReference type="ARBA" id="ARBA00022801"/>
    </source>
</evidence>
<evidence type="ECO:0000313" key="14">
    <source>
        <dbReference type="EMBL" id="MDP5274193.1"/>
    </source>
</evidence>
<dbReference type="SUPFAM" id="SSF55486">
    <property type="entry name" value="Metalloproteases ('zincins'), catalytic domain"/>
    <property type="match status" value="1"/>
</dbReference>
<keyword evidence="9" id="KW-0482">Metalloprotease</keyword>
<feature type="domain" description="Peptidase M6-like" evidence="12">
    <location>
        <begin position="100"/>
        <end position="377"/>
    </location>
</feature>
<keyword evidence="3" id="KW-0964">Secreted</keyword>
<dbReference type="NCBIfam" id="TIGR03296">
    <property type="entry name" value="M6dom_TIGR03296"/>
    <property type="match status" value="1"/>
</dbReference>
<evidence type="ECO:0000256" key="2">
    <source>
        <dbReference type="ARBA" id="ARBA00004613"/>
    </source>
</evidence>
<reference evidence="14 15" key="1">
    <citation type="submission" date="2023-08" db="EMBL/GenBank/DDBJ databases">
        <authorList>
            <person name="Park J.-S."/>
        </authorList>
    </citation>
    <scope>NUCLEOTIDE SEQUENCE [LARGE SCALE GENOMIC DNA]</scope>
    <source>
        <strain evidence="14 15">2205SS18-9</strain>
    </source>
</reference>
<dbReference type="PIRSF" id="PIRSF007519">
    <property type="entry name" value="Protease_InhA"/>
    <property type="match status" value="1"/>
</dbReference>
<evidence type="ECO:0000256" key="10">
    <source>
        <dbReference type="SAM" id="MobiDB-lite"/>
    </source>
</evidence>
<evidence type="ECO:0000256" key="8">
    <source>
        <dbReference type="ARBA" id="ARBA00022833"/>
    </source>
</evidence>
<comment type="caution">
    <text evidence="14">The sequence shown here is derived from an EMBL/GenBank/DDBJ whole genome shotgun (WGS) entry which is preliminary data.</text>
</comment>
<dbReference type="InterPro" id="IPR048665">
    <property type="entry name" value="InhA-like_VEG"/>
</dbReference>
<dbReference type="EMBL" id="JAVAMP010000002">
    <property type="protein sequence ID" value="MDP5274193.1"/>
    <property type="molecule type" value="Genomic_DNA"/>
</dbReference>
<keyword evidence="7" id="KW-0378">Hydrolase</keyword>
<dbReference type="PANTHER" id="PTHR13062">
    <property type="entry name" value="COLLAGENASE"/>
    <property type="match status" value="1"/>
</dbReference>
<gene>
    <name evidence="14" type="ORF">Q5Y73_08745</name>
</gene>
<evidence type="ECO:0000256" key="5">
    <source>
        <dbReference type="ARBA" id="ARBA00022723"/>
    </source>
</evidence>
<evidence type="ECO:0000256" key="9">
    <source>
        <dbReference type="ARBA" id="ARBA00023049"/>
    </source>
</evidence>
<feature type="chain" id="PRO_5045527532" evidence="11">
    <location>
        <begin position="20"/>
        <end position="748"/>
    </location>
</feature>
<name>A0ABT9IXV0_9BACL</name>
<protein>
    <submittedName>
        <fullName evidence="14">Immune inhibitor A</fullName>
    </submittedName>
</protein>
<keyword evidence="8" id="KW-0862">Zinc</keyword>
<comment type="subcellular location">
    <subcellularLocation>
        <location evidence="2">Secreted</location>
    </subcellularLocation>
</comment>
<dbReference type="Proteomes" id="UP001231941">
    <property type="component" value="Unassembled WGS sequence"/>
</dbReference>
<organism evidence="14 15">
    <name type="scientific">Chengkuizengella axinellae</name>
    <dbReference type="NCBI Taxonomy" id="3064388"/>
    <lineage>
        <taxon>Bacteria</taxon>
        <taxon>Bacillati</taxon>
        <taxon>Bacillota</taxon>
        <taxon>Bacilli</taxon>
        <taxon>Bacillales</taxon>
        <taxon>Paenibacillaceae</taxon>
        <taxon>Chengkuizengella</taxon>
    </lineage>
</organism>
<feature type="region of interest" description="Disordered" evidence="10">
    <location>
        <begin position="702"/>
        <end position="721"/>
    </location>
</feature>
<evidence type="ECO:0000259" key="13">
    <source>
        <dbReference type="Pfam" id="PF20774"/>
    </source>
</evidence>
<evidence type="ECO:0000313" key="15">
    <source>
        <dbReference type="Proteomes" id="UP001231941"/>
    </source>
</evidence>
<evidence type="ECO:0000256" key="3">
    <source>
        <dbReference type="ARBA" id="ARBA00022525"/>
    </source>
</evidence>
<evidence type="ECO:0000259" key="12">
    <source>
        <dbReference type="Pfam" id="PF05547"/>
    </source>
</evidence>
<keyword evidence="6 11" id="KW-0732">Signal</keyword>
<evidence type="ECO:0000256" key="4">
    <source>
        <dbReference type="ARBA" id="ARBA00022670"/>
    </source>
</evidence>
<evidence type="ECO:0000256" key="1">
    <source>
        <dbReference type="ARBA" id="ARBA00001947"/>
    </source>
</evidence>
<proteinExistence type="predicted"/>
<feature type="domain" description="Immune inhibitor A-like metallopeptidase VEG" evidence="13">
    <location>
        <begin position="585"/>
        <end position="743"/>
    </location>
</feature>
<sequence length="748" mass="83019">MKKILSSAVALTLGFTLIAAPIVNGGEELNARDGDTAPKNPYPFTVAEVLQDKDEKKRYGLLKDAHNDFRLQSGTDNAVRNGNGNKFGLGEDLDVVTPVEWDGNQTVSNVVVLLAEYPDHPVNDLQPNDTEMYYEDYTKEHFEGLVFGEEGYEGPNGENFISVKQLLEEQSGGSHTIEGEVFGWYTVDKPSTYYGDEDHESTRRYELVEDVLRELGKDAAANNLDLSRYDQMDQYDRDNDGNIFEPDGVIDYVMVVQSTVAEDGVFMSDNLTADESIWPHYWHIDEPIDLDGTDLKGYSYTIQGATGGAAIYAHEFGHALGLHDEYDNTYSGDGEPIAYWSLMSSGSWAGKIPQTEPTGFSPYAKEILQATFGGNWLTGETISLDDIDEEGIELLLDQASTKGTNNSVVKVELPEKVVTIEEPFSGDYAYYSERGNDLDNDLIYEVDLSSAADALLTFKTSYQIEEGWDFASVQVREEGSNEWVAIEGNITTTEAEGEDRNPGHGITGRSDGWIDAEFDLSAYVGSTIELAFHYFTDTNTVESGFWADDIRITAGEEEILFDDAEGAISPILDGFIRTTGTFSGEHYYLLEWRNHQGSDTALAHLRPITNNPELMSYDPGLVIWYVDNTQDNNAVGDHPGDGYLGVVDADQKTVMWTDRYVTRTRYQIHDAAFGLEQSEKMYLDYDSLYGAGVRDNVTQANPLFDDSQSYSNSGQPDAGRNVPSYGLKIRVIGESDDRSVGKILLTVD</sequence>
<dbReference type="InterPro" id="IPR008757">
    <property type="entry name" value="Peptidase_M6-like_domain"/>
</dbReference>
<dbReference type="RefSeq" id="WP_305991480.1">
    <property type="nucleotide sequence ID" value="NZ_JAVAMP010000002.1"/>
</dbReference>
<accession>A0ABT9IXV0</accession>
<keyword evidence="15" id="KW-1185">Reference proteome</keyword>
<keyword evidence="5" id="KW-0479">Metal-binding</keyword>
<feature type="signal peptide" evidence="11">
    <location>
        <begin position="1"/>
        <end position="19"/>
    </location>
</feature>
<dbReference type="Pfam" id="PF20774">
    <property type="entry name" value="InhA-like_VEG"/>
    <property type="match status" value="1"/>
</dbReference>
<evidence type="ECO:0000256" key="11">
    <source>
        <dbReference type="SAM" id="SignalP"/>
    </source>
</evidence>
<dbReference type="Pfam" id="PF20773">
    <property type="entry name" value="InhA-like_MAM"/>
    <property type="match status" value="1"/>
</dbReference>
<feature type="compositionally biased region" description="Polar residues" evidence="10">
    <location>
        <begin position="702"/>
        <end position="715"/>
    </location>
</feature>
<keyword evidence="4" id="KW-0645">Protease</keyword>
<comment type="cofactor">
    <cofactor evidence="1">
        <name>Zn(2+)</name>
        <dbReference type="ChEBI" id="CHEBI:29105"/>
    </cofactor>
</comment>
<dbReference type="Pfam" id="PF05547">
    <property type="entry name" value="Peptidase_M6"/>
    <property type="match status" value="1"/>
</dbReference>
<dbReference type="InterPro" id="IPR012300">
    <property type="entry name" value="Pept_M6_InhA"/>
</dbReference>